<dbReference type="Gene3D" id="3.40.109.10">
    <property type="entry name" value="NADH Oxidase"/>
    <property type="match status" value="1"/>
</dbReference>
<dbReference type="AlphaFoldDB" id="A0A7V2B0I3"/>
<proteinExistence type="predicted"/>
<dbReference type="GO" id="GO:0016491">
    <property type="term" value="F:oxidoreductase activity"/>
    <property type="evidence" value="ECO:0007669"/>
    <property type="project" value="InterPro"/>
</dbReference>
<evidence type="ECO:0000313" key="1">
    <source>
        <dbReference type="EMBL" id="HER96056.1"/>
    </source>
</evidence>
<dbReference type="InterPro" id="IPR050627">
    <property type="entry name" value="Nitroreductase/BluB"/>
</dbReference>
<accession>A0A7V2B0I3</accession>
<dbReference type="PANTHER" id="PTHR23026:SF123">
    <property type="entry name" value="NAD(P)H NITROREDUCTASE RV3131-RELATED"/>
    <property type="match status" value="1"/>
</dbReference>
<protein>
    <submittedName>
        <fullName evidence="1">Nitroreductase</fullName>
    </submittedName>
</protein>
<dbReference type="InterPro" id="IPR000415">
    <property type="entry name" value="Nitroreductase-like"/>
</dbReference>
<name>A0A7V2B0I3_RHOMR</name>
<dbReference type="Gene3D" id="3.40.109.30">
    <property type="entry name" value="putative nitroreductase (tm1586), domain 2"/>
    <property type="match status" value="1"/>
</dbReference>
<dbReference type="NCBIfam" id="NF047509">
    <property type="entry name" value="Rv3131_FMN_oxido"/>
    <property type="match status" value="1"/>
</dbReference>
<dbReference type="EMBL" id="DSGB01000005">
    <property type="protein sequence ID" value="HER96056.1"/>
    <property type="molecule type" value="Genomic_DNA"/>
</dbReference>
<comment type="caution">
    <text evidence="1">The sequence shown here is derived from an EMBL/GenBank/DDBJ whole genome shotgun (WGS) entry which is preliminary data.</text>
</comment>
<dbReference type="PANTHER" id="PTHR23026">
    <property type="entry name" value="NADPH NITROREDUCTASE"/>
    <property type="match status" value="1"/>
</dbReference>
<gene>
    <name evidence="1" type="ORF">ENO59_06010</name>
</gene>
<reference evidence="1" key="1">
    <citation type="journal article" date="2020" name="mSystems">
        <title>Genome- and Community-Level Interaction Insights into Carbon Utilization and Element Cycling Functions of Hydrothermarchaeota in Hydrothermal Sediment.</title>
        <authorList>
            <person name="Zhou Z."/>
            <person name="Liu Y."/>
            <person name="Xu W."/>
            <person name="Pan J."/>
            <person name="Luo Z.H."/>
            <person name="Li M."/>
        </authorList>
    </citation>
    <scope>NUCLEOTIDE SEQUENCE [LARGE SCALE GENOMIC DNA]</scope>
    <source>
        <strain evidence="1">SpSt-143</strain>
    </source>
</reference>
<organism evidence="1">
    <name type="scientific">Rhodothermus marinus</name>
    <name type="common">Rhodothermus obamensis</name>
    <dbReference type="NCBI Taxonomy" id="29549"/>
    <lineage>
        <taxon>Bacteria</taxon>
        <taxon>Pseudomonadati</taxon>
        <taxon>Rhodothermota</taxon>
        <taxon>Rhodothermia</taxon>
        <taxon>Rhodothermales</taxon>
        <taxon>Rhodothermaceae</taxon>
        <taxon>Rhodothermus</taxon>
    </lineage>
</organism>
<sequence>MGCAFKPASAAFGMSTAWVEDPWQVAEHDFPRAAPPEQQLRFLLNYAILAPSIHNTQPWRFRIVGSEVELYADRTRSLAVVDPEDRQLIISCGAALFHLQVAMRHFGYQPQVRLFPDPEDPDLLAFIRQGPPEPATLLDHRLFQAIKKRRTNRLPFEGRSVPEAELHALERAVVQEGAQLRIVQDQEARYALAELIAEAERRQMADPRFRRELAAWTHPARKQSRDGLPITARGLSEWLGPAGPLMVRTFFWAKGQVARDRQLAEGSPVLLVLLTNADTPLAWLTAGQALDRLLLQAADYNLSASFLNQPIEVPEVRSMLRRWLATEAYPQVILRLGYGPPVPPTPRRPVHEVILQHRYM</sequence>
<dbReference type="SUPFAM" id="SSF55469">
    <property type="entry name" value="FMN-dependent nitroreductase-like"/>
    <property type="match status" value="2"/>
</dbReference>